<dbReference type="PANTHER" id="PTHR14226">
    <property type="entry name" value="NEUROPATHY TARGET ESTERASE/SWISS CHEESE D.MELANOGASTER"/>
    <property type="match status" value="1"/>
</dbReference>
<feature type="short sequence motif" description="GXSXG" evidence="4">
    <location>
        <begin position="40"/>
        <end position="44"/>
    </location>
</feature>
<dbReference type="RefSeq" id="WP_078757402.1">
    <property type="nucleotide sequence ID" value="NZ_FUXP01000001.1"/>
</dbReference>
<name>A0A1T4LHP4_9GAMM</name>
<dbReference type="GO" id="GO:0016042">
    <property type="term" value="P:lipid catabolic process"/>
    <property type="evidence" value="ECO:0007669"/>
    <property type="project" value="UniProtKB-UniRule"/>
</dbReference>
<organism evidence="6 7">
    <name type="scientific">Lysobacter spongiicola DSM 21749</name>
    <dbReference type="NCBI Taxonomy" id="1122188"/>
    <lineage>
        <taxon>Bacteria</taxon>
        <taxon>Pseudomonadati</taxon>
        <taxon>Pseudomonadota</taxon>
        <taxon>Gammaproteobacteria</taxon>
        <taxon>Lysobacterales</taxon>
        <taxon>Lysobacteraceae</taxon>
        <taxon>Novilysobacter</taxon>
    </lineage>
</organism>
<dbReference type="InterPro" id="IPR016035">
    <property type="entry name" value="Acyl_Trfase/lysoPLipase"/>
</dbReference>
<evidence type="ECO:0000313" key="6">
    <source>
        <dbReference type="EMBL" id="SJZ54312.1"/>
    </source>
</evidence>
<sequence>MPRTPRIGLALGGGSARGWAHIGVIRALSDLGIRPDIVAGTSIGALVGATLAAGELDRLEEWVRKLARREIFALMDFQLGGGMLKGERLMSLFRDYFHDRPIEALDLEFGATATVLQTGAEVWLRHGSTLDAVRASIALPALLAPVWRDDQLLVDGGLVNPVPISLARAMEADIVIAVDLASDILGRALREPVPEPEPVPDATNGSDWMQRLNRGLSGLLPGQGSDTRRAPSMLGVVTASIDIMQVRITRSRMAGDPPDVNITPRLGHVGVLEFDRAAEAIEAGRLAVQASLPALDAAGLLSH</sequence>
<evidence type="ECO:0000256" key="3">
    <source>
        <dbReference type="ARBA" id="ARBA00023098"/>
    </source>
</evidence>
<evidence type="ECO:0000259" key="5">
    <source>
        <dbReference type="PROSITE" id="PS51635"/>
    </source>
</evidence>
<evidence type="ECO:0000256" key="4">
    <source>
        <dbReference type="PROSITE-ProRule" id="PRU01161"/>
    </source>
</evidence>
<keyword evidence="1 4" id="KW-0378">Hydrolase</keyword>
<keyword evidence="2 4" id="KW-0442">Lipid degradation</keyword>
<dbReference type="AlphaFoldDB" id="A0A1T4LHP4"/>
<dbReference type="PROSITE" id="PS51635">
    <property type="entry name" value="PNPLA"/>
    <property type="match status" value="1"/>
</dbReference>
<dbReference type="Gene3D" id="3.40.1090.10">
    <property type="entry name" value="Cytosolic phospholipase A2 catalytic domain"/>
    <property type="match status" value="2"/>
</dbReference>
<dbReference type="SUPFAM" id="SSF52151">
    <property type="entry name" value="FabD/lysophospholipase-like"/>
    <property type="match status" value="1"/>
</dbReference>
<dbReference type="EMBL" id="FUXP01000001">
    <property type="protein sequence ID" value="SJZ54312.1"/>
    <property type="molecule type" value="Genomic_DNA"/>
</dbReference>
<dbReference type="InterPro" id="IPR002641">
    <property type="entry name" value="PNPLA_dom"/>
</dbReference>
<dbReference type="OrthoDB" id="5290098at2"/>
<evidence type="ECO:0000313" key="7">
    <source>
        <dbReference type="Proteomes" id="UP000190061"/>
    </source>
</evidence>
<feature type="active site" description="Nucleophile" evidence="4">
    <location>
        <position position="42"/>
    </location>
</feature>
<keyword evidence="3 4" id="KW-0443">Lipid metabolism</keyword>
<accession>A0A1T4LHP4</accession>
<evidence type="ECO:0000256" key="1">
    <source>
        <dbReference type="ARBA" id="ARBA00022801"/>
    </source>
</evidence>
<gene>
    <name evidence="6" type="ORF">SAMN02745674_00023</name>
</gene>
<dbReference type="Pfam" id="PF01734">
    <property type="entry name" value="Patatin"/>
    <property type="match status" value="1"/>
</dbReference>
<evidence type="ECO:0000256" key="2">
    <source>
        <dbReference type="ARBA" id="ARBA00022963"/>
    </source>
</evidence>
<dbReference type="InterPro" id="IPR050301">
    <property type="entry name" value="NTE"/>
</dbReference>
<dbReference type="Proteomes" id="UP000190061">
    <property type="component" value="Unassembled WGS sequence"/>
</dbReference>
<comment type="caution">
    <text evidence="4">Lacks conserved residue(s) required for the propagation of feature annotation.</text>
</comment>
<feature type="short sequence motif" description="DGA/G" evidence="4">
    <location>
        <begin position="155"/>
        <end position="157"/>
    </location>
</feature>
<keyword evidence="7" id="KW-1185">Reference proteome</keyword>
<dbReference type="GO" id="GO:0016787">
    <property type="term" value="F:hydrolase activity"/>
    <property type="evidence" value="ECO:0007669"/>
    <property type="project" value="UniProtKB-UniRule"/>
</dbReference>
<feature type="domain" description="PNPLA" evidence="5">
    <location>
        <begin position="9"/>
        <end position="168"/>
    </location>
</feature>
<dbReference type="NCBIfam" id="NF007623">
    <property type="entry name" value="PRK10279.1"/>
    <property type="match status" value="1"/>
</dbReference>
<dbReference type="STRING" id="1122188.SAMN02745674_00023"/>
<reference evidence="6 7" key="1">
    <citation type="submission" date="2017-02" db="EMBL/GenBank/DDBJ databases">
        <authorList>
            <person name="Peterson S.W."/>
        </authorList>
    </citation>
    <scope>NUCLEOTIDE SEQUENCE [LARGE SCALE GENOMIC DNA]</scope>
    <source>
        <strain evidence="6 7">DSM 21749</strain>
    </source>
</reference>
<feature type="active site" description="Proton acceptor" evidence="4">
    <location>
        <position position="155"/>
    </location>
</feature>
<proteinExistence type="predicted"/>
<dbReference type="PANTHER" id="PTHR14226:SF76">
    <property type="entry name" value="NTE FAMILY PROTEIN RSSA"/>
    <property type="match status" value="1"/>
</dbReference>
<protein>
    <submittedName>
        <fullName evidence="6">NTE family protein</fullName>
    </submittedName>
</protein>